<proteinExistence type="predicted"/>
<dbReference type="EMBL" id="LAZR01035061">
    <property type="protein sequence ID" value="KKL28538.1"/>
    <property type="molecule type" value="Genomic_DNA"/>
</dbReference>
<reference evidence="2" key="1">
    <citation type="journal article" date="2015" name="Nature">
        <title>Complex archaea that bridge the gap between prokaryotes and eukaryotes.</title>
        <authorList>
            <person name="Spang A."/>
            <person name="Saw J.H."/>
            <person name="Jorgensen S.L."/>
            <person name="Zaremba-Niedzwiedzka K."/>
            <person name="Martijn J."/>
            <person name="Lind A.E."/>
            <person name="van Eijk R."/>
            <person name="Schleper C."/>
            <person name="Guy L."/>
            <person name="Ettema T.J."/>
        </authorList>
    </citation>
    <scope>NUCLEOTIDE SEQUENCE</scope>
</reference>
<dbReference type="AlphaFoldDB" id="A0A0F9EXH0"/>
<organism evidence="2">
    <name type="scientific">marine sediment metagenome</name>
    <dbReference type="NCBI Taxonomy" id="412755"/>
    <lineage>
        <taxon>unclassified sequences</taxon>
        <taxon>metagenomes</taxon>
        <taxon>ecological metagenomes</taxon>
    </lineage>
</organism>
<sequence length="47" mass="5265">FDPNNVDEIPNLYLQIALFSIGVGVVLVLMTFKAKVWEKQGLEEKAS</sequence>
<keyword evidence="1" id="KW-0812">Transmembrane</keyword>
<gene>
    <name evidence="2" type="ORF">LCGC14_2374130</name>
</gene>
<comment type="caution">
    <text evidence="2">The sequence shown here is derived from an EMBL/GenBank/DDBJ whole genome shotgun (WGS) entry which is preliminary data.</text>
</comment>
<protein>
    <submittedName>
        <fullName evidence="2">Uncharacterized protein</fullName>
    </submittedName>
</protein>
<feature type="transmembrane region" description="Helical" evidence="1">
    <location>
        <begin position="12"/>
        <end position="32"/>
    </location>
</feature>
<feature type="non-terminal residue" evidence="2">
    <location>
        <position position="1"/>
    </location>
</feature>
<keyword evidence="1" id="KW-1133">Transmembrane helix</keyword>
<name>A0A0F9EXH0_9ZZZZ</name>
<evidence type="ECO:0000256" key="1">
    <source>
        <dbReference type="SAM" id="Phobius"/>
    </source>
</evidence>
<accession>A0A0F9EXH0</accession>
<keyword evidence="1" id="KW-0472">Membrane</keyword>
<evidence type="ECO:0000313" key="2">
    <source>
        <dbReference type="EMBL" id="KKL28538.1"/>
    </source>
</evidence>